<name>A0A165ZZJ3_METOA</name>
<dbReference type="RefSeq" id="WP_063720512.1">
    <property type="nucleotide sequence ID" value="NZ_LT985167.1"/>
</dbReference>
<dbReference type="STRING" id="66851.MBORA_16180"/>
<dbReference type="EMBL" id="LWMU01000092">
    <property type="protein sequence ID" value="KZX11373.1"/>
    <property type="molecule type" value="Genomic_DNA"/>
</dbReference>
<evidence type="ECO:0008006" key="4">
    <source>
        <dbReference type="Google" id="ProtNLM"/>
    </source>
</evidence>
<organism evidence="2 3">
    <name type="scientific">Methanobrevibacter oralis</name>
    <dbReference type="NCBI Taxonomy" id="66851"/>
    <lineage>
        <taxon>Archaea</taxon>
        <taxon>Methanobacteriati</taxon>
        <taxon>Methanobacteriota</taxon>
        <taxon>Methanomada group</taxon>
        <taxon>Methanobacteria</taxon>
        <taxon>Methanobacteriales</taxon>
        <taxon>Methanobacteriaceae</taxon>
        <taxon>Methanobrevibacter</taxon>
    </lineage>
</organism>
<reference evidence="3" key="1">
    <citation type="journal article" date="2016" name="Genome Announc.">
        <title>Draft Genome Sequences of Methanobrevibacter curvatus DSM11111, Methanobrevibacter cuticularis DSM11139, Methanobrevibacter filiformis DSM11501, and Methanobrevibacter oralis DSM7256.</title>
        <authorList>
            <person name="Poehlein A."/>
            <person name="Seedorf H."/>
        </authorList>
    </citation>
    <scope>NUCLEOTIDE SEQUENCE [LARGE SCALE GENOMIC DNA]</scope>
    <source>
        <strain evidence="3">DSM 7256 / JCM 30027 / ZR</strain>
    </source>
</reference>
<dbReference type="Proteomes" id="UP000077428">
    <property type="component" value="Unassembled WGS sequence"/>
</dbReference>
<evidence type="ECO:0000313" key="2">
    <source>
        <dbReference type="EMBL" id="KZX11373.1"/>
    </source>
</evidence>
<protein>
    <recommendedName>
        <fullName evidence="4">Phage major tail protein 2</fullName>
    </recommendedName>
</protein>
<feature type="region of interest" description="Disordered" evidence="1">
    <location>
        <begin position="34"/>
        <end position="58"/>
    </location>
</feature>
<sequence>MTITIDPADNSHYMAEMRLDSEVLVSNEFNVDLGEDGGDPKTVTNSMDPVRYGSSKNTVSWGASDVDPEYYKMLIEYKLKKKLFPVDVFDFGPDGDYTHTGTLKHAKITEVNKTFGDDGLSIEISGVALGFDMPK</sequence>
<dbReference type="PATRIC" id="fig|66851.6.peg.1758"/>
<keyword evidence="3" id="KW-1185">Reference proteome</keyword>
<evidence type="ECO:0000256" key="1">
    <source>
        <dbReference type="SAM" id="MobiDB-lite"/>
    </source>
</evidence>
<evidence type="ECO:0000313" key="3">
    <source>
        <dbReference type="Proteomes" id="UP000077428"/>
    </source>
</evidence>
<comment type="caution">
    <text evidence="2">The sequence shown here is derived from an EMBL/GenBank/DDBJ whole genome shotgun (WGS) entry which is preliminary data.</text>
</comment>
<dbReference type="AlphaFoldDB" id="A0A165ZZJ3"/>
<accession>A0A165ZZJ3</accession>
<proteinExistence type="predicted"/>
<gene>
    <name evidence="2" type="ORF">MBORA_16180</name>
</gene>